<dbReference type="OrthoDB" id="6431208at2759"/>
<evidence type="ECO:0000256" key="1">
    <source>
        <dbReference type="SAM" id="MobiDB-lite"/>
    </source>
</evidence>
<sequence length="207" mass="24116">MASENIQSFLLEECEVYEDSQSFFGHQETHIEDEYYDIDDAEEIEEIDEDSHTEQSDTDSNSDEYDEKDCFMALRKESGINSQVLYMGNGNKAISRRKFLKCLGKELINDQLQRRAKTSCLPQSISIRLHEILPKTEQFDVKDMIMNSSDNLNVTRKRCRPCLLEKRQRKSRFSCCMCGSCLCLQHCAFVCQNGCKINESIKEDEEW</sequence>
<dbReference type="Proteomes" id="UP000887013">
    <property type="component" value="Unassembled WGS sequence"/>
</dbReference>
<name>A0A8X6QY20_NEPPI</name>
<feature type="compositionally biased region" description="Acidic residues" evidence="1">
    <location>
        <begin position="35"/>
        <end position="49"/>
    </location>
</feature>
<reference evidence="2" key="1">
    <citation type="submission" date="2020-08" db="EMBL/GenBank/DDBJ databases">
        <title>Multicomponent nature underlies the extraordinary mechanical properties of spider dragline silk.</title>
        <authorList>
            <person name="Kono N."/>
            <person name="Nakamura H."/>
            <person name="Mori M."/>
            <person name="Yoshida Y."/>
            <person name="Ohtoshi R."/>
            <person name="Malay A.D."/>
            <person name="Moran D.A.P."/>
            <person name="Tomita M."/>
            <person name="Numata K."/>
            <person name="Arakawa K."/>
        </authorList>
    </citation>
    <scope>NUCLEOTIDE SEQUENCE</scope>
</reference>
<protein>
    <submittedName>
        <fullName evidence="2">Uncharacterized protein</fullName>
    </submittedName>
</protein>
<feature type="region of interest" description="Disordered" evidence="1">
    <location>
        <begin position="35"/>
        <end position="65"/>
    </location>
</feature>
<keyword evidence="3" id="KW-1185">Reference proteome</keyword>
<proteinExistence type="predicted"/>
<gene>
    <name evidence="2" type="ORF">NPIL_363851</name>
</gene>
<accession>A0A8X6QY20</accession>
<comment type="caution">
    <text evidence="2">The sequence shown here is derived from an EMBL/GenBank/DDBJ whole genome shotgun (WGS) entry which is preliminary data.</text>
</comment>
<evidence type="ECO:0000313" key="2">
    <source>
        <dbReference type="EMBL" id="GFU52923.1"/>
    </source>
</evidence>
<evidence type="ECO:0000313" key="3">
    <source>
        <dbReference type="Proteomes" id="UP000887013"/>
    </source>
</evidence>
<dbReference type="AlphaFoldDB" id="A0A8X6QY20"/>
<dbReference type="EMBL" id="BMAW01038655">
    <property type="protein sequence ID" value="GFU52923.1"/>
    <property type="molecule type" value="Genomic_DNA"/>
</dbReference>
<organism evidence="2 3">
    <name type="scientific">Nephila pilipes</name>
    <name type="common">Giant wood spider</name>
    <name type="synonym">Nephila maculata</name>
    <dbReference type="NCBI Taxonomy" id="299642"/>
    <lineage>
        <taxon>Eukaryota</taxon>
        <taxon>Metazoa</taxon>
        <taxon>Ecdysozoa</taxon>
        <taxon>Arthropoda</taxon>
        <taxon>Chelicerata</taxon>
        <taxon>Arachnida</taxon>
        <taxon>Araneae</taxon>
        <taxon>Araneomorphae</taxon>
        <taxon>Entelegynae</taxon>
        <taxon>Araneoidea</taxon>
        <taxon>Nephilidae</taxon>
        <taxon>Nephila</taxon>
    </lineage>
</organism>
<feature type="compositionally biased region" description="Acidic residues" evidence="1">
    <location>
        <begin position="56"/>
        <end position="65"/>
    </location>
</feature>